<reference evidence="2" key="1">
    <citation type="journal article" date="2023" name="IMA Fungus">
        <title>Comparative genomic study of the Penicillium genus elucidates a diverse pangenome and 15 lateral gene transfer events.</title>
        <authorList>
            <person name="Petersen C."/>
            <person name="Sorensen T."/>
            <person name="Nielsen M.R."/>
            <person name="Sondergaard T.E."/>
            <person name="Sorensen J.L."/>
            <person name="Fitzpatrick D.A."/>
            <person name="Frisvad J.C."/>
            <person name="Nielsen K.L."/>
        </authorList>
    </citation>
    <scope>NUCLEOTIDE SEQUENCE</scope>
    <source>
        <strain evidence="2">IBT 12815</strain>
    </source>
</reference>
<feature type="region of interest" description="Disordered" evidence="1">
    <location>
        <begin position="1"/>
        <end position="38"/>
    </location>
</feature>
<sequence>MLPFGARPGNLRRSRARPSANTNGKDSDGSDECIADPEPQMFNPTLADVLDVRTLLQWKLPRGLPEELIDMIVDAAEYWPSIEQKMQTQRIIQKDCDQVLLKTVPLCYDRNSLEHEPSPTPLRHRGAHPCRKIVFNISSHDQGGGRRRDNMYEFSWTWFDVEVIHNAHTRNMYVNGIEQEILDNERGQVRKHYTEADALLLPRDNKLQANGAHVSDMQHNKIVWDYRDDIQADSPEAFEIERNLGRGRLTLDGHGVRELEVGDSIAVWARARFPGWSNEVYRASVRIYWVV</sequence>
<reference evidence="2" key="2">
    <citation type="submission" date="2023-01" db="EMBL/GenBank/DDBJ databases">
        <authorList>
            <person name="Petersen C."/>
        </authorList>
    </citation>
    <scope>NUCLEOTIDE SEQUENCE</scope>
    <source>
        <strain evidence="2">IBT 12815</strain>
    </source>
</reference>
<evidence type="ECO:0000313" key="2">
    <source>
        <dbReference type="EMBL" id="KAJ5607573.1"/>
    </source>
</evidence>
<evidence type="ECO:0000256" key="1">
    <source>
        <dbReference type="SAM" id="MobiDB-lite"/>
    </source>
</evidence>
<protein>
    <submittedName>
        <fullName evidence="2">Uncharacterized protein</fullName>
    </submittedName>
</protein>
<keyword evidence="3" id="KW-1185">Reference proteome</keyword>
<dbReference type="EMBL" id="JAQJAE010000002">
    <property type="protein sequence ID" value="KAJ5607573.1"/>
    <property type="molecule type" value="Genomic_DNA"/>
</dbReference>
<name>A0AAD6H608_9EURO</name>
<dbReference type="AlphaFoldDB" id="A0AAD6H608"/>
<evidence type="ECO:0000313" key="3">
    <source>
        <dbReference type="Proteomes" id="UP001213799"/>
    </source>
</evidence>
<dbReference type="Proteomes" id="UP001213799">
    <property type="component" value="Unassembled WGS sequence"/>
</dbReference>
<gene>
    <name evidence="2" type="ORF">N7537_004192</name>
</gene>
<comment type="caution">
    <text evidence="2">The sequence shown here is derived from an EMBL/GenBank/DDBJ whole genome shotgun (WGS) entry which is preliminary data.</text>
</comment>
<dbReference type="RefSeq" id="XP_056754997.1">
    <property type="nucleotide sequence ID" value="XM_056895249.1"/>
</dbReference>
<accession>A0AAD6H608</accession>
<dbReference type="GeneID" id="81585491"/>
<organism evidence="2 3">
    <name type="scientific">Penicillium hordei</name>
    <dbReference type="NCBI Taxonomy" id="40994"/>
    <lineage>
        <taxon>Eukaryota</taxon>
        <taxon>Fungi</taxon>
        <taxon>Dikarya</taxon>
        <taxon>Ascomycota</taxon>
        <taxon>Pezizomycotina</taxon>
        <taxon>Eurotiomycetes</taxon>
        <taxon>Eurotiomycetidae</taxon>
        <taxon>Eurotiales</taxon>
        <taxon>Aspergillaceae</taxon>
        <taxon>Penicillium</taxon>
    </lineage>
</organism>
<proteinExistence type="predicted"/>